<sequence length="156" mass="16189">MASCIAPCIAAPLTLSLSLFFPGFFVCFGPHFTSPHSDLVAILSYGAACGAERIDLPLKATLTRDRVGTAPGLSLSFSCIMAALLCSPVPCPDAGPVAAAPKPGAGLNPFLRSTVPPFAPNRSGYRRKGCHPPKGEPRPPSSPSIHSNKHDPFLGP</sequence>
<evidence type="ECO:0000313" key="2">
    <source>
        <dbReference type="EMBL" id="RFU76690.1"/>
    </source>
</evidence>
<dbReference type="Proteomes" id="UP000266272">
    <property type="component" value="Unassembled WGS sequence"/>
</dbReference>
<accession>A0A395NKW2</accession>
<gene>
    <name evidence="2" type="ORF">TARUN_5564</name>
</gene>
<proteinExistence type="predicted"/>
<evidence type="ECO:0000256" key="1">
    <source>
        <dbReference type="SAM" id="MobiDB-lite"/>
    </source>
</evidence>
<keyword evidence="3" id="KW-1185">Reference proteome</keyword>
<organism evidence="2 3">
    <name type="scientific">Trichoderma arundinaceum</name>
    <dbReference type="NCBI Taxonomy" id="490622"/>
    <lineage>
        <taxon>Eukaryota</taxon>
        <taxon>Fungi</taxon>
        <taxon>Dikarya</taxon>
        <taxon>Ascomycota</taxon>
        <taxon>Pezizomycotina</taxon>
        <taxon>Sordariomycetes</taxon>
        <taxon>Hypocreomycetidae</taxon>
        <taxon>Hypocreales</taxon>
        <taxon>Hypocreaceae</taxon>
        <taxon>Trichoderma</taxon>
    </lineage>
</organism>
<feature type="region of interest" description="Disordered" evidence="1">
    <location>
        <begin position="111"/>
        <end position="156"/>
    </location>
</feature>
<reference evidence="2 3" key="1">
    <citation type="journal article" date="2018" name="PLoS Pathog.">
        <title>Evolution of structural diversity of trichothecenes, a family of toxins produced by plant pathogenic and entomopathogenic fungi.</title>
        <authorList>
            <person name="Proctor R.H."/>
            <person name="McCormick S.P."/>
            <person name="Kim H.S."/>
            <person name="Cardoza R.E."/>
            <person name="Stanley A.M."/>
            <person name="Lindo L."/>
            <person name="Kelly A."/>
            <person name="Brown D.W."/>
            <person name="Lee T."/>
            <person name="Vaughan M.M."/>
            <person name="Alexander N.J."/>
            <person name="Busman M."/>
            <person name="Gutierrez S."/>
        </authorList>
    </citation>
    <scope>NUCLEOTIDE SEQUENCE [LARGE SCALE GENOMIC DNA]</scope>
    <source>
        <strain evidence="2 3">IBT 40837</strain>
    </source>
</reference>
<comment type="caution">
    <text evidence="2">The sequence shown here is derived from an EMBL/GenBank/DDBJ whole genome shotgun (WGS) entry which is preliminary data.</text>
</comment>
<evidence type="ECO:0000313" key="3">
    <source>
        <dbReference type="Proteomes" id="UP000266272"/>
    </source>
</evidence>
<protein>
    <submittedName>
        <fullName evidence="2">Uncharacterized protein</fullName>
    </submittedName>
</protein>
<dbReference type="EMBL" id="PXOA01000332">
    <property type="protein sequence ID" value="RFU76690.1"/>
    <property type="molecule type" value="Genomic_DNA"/>
</dbReference>
<name>A0A395NKW2_TRIAR</name>
<dbReference type="AlphaFoldDB" id="A0A395NKW2"/>